<dbReference type="InterPro" id="IPR037165">
    <property type="entry name" value="AldOxase/xan_DH_Mopterin-bd_sf"/>
</dbReference>
<dbReference type="SUPFAM" id="SSF56003">
    <property type="entry name" value="Molybdenum cofactor-binding domain"/>
    <property type="match status" value="1"/>
</dbReference>
<dbReference type="GO" id="GO:0005506">
    <property type="term" value="F:iron ion binding"/>
    <property type="evidence" value="ECO:0007669"/>
    <property type="project" value="InterPro"/>
</dbReference>
<organism evidence="2">
    <name type="scientific">hydrothermal vent metagenome</name>
    <dbReference type="NCBI Taxonomy" id="652676"/>
    <lineage>
        <taxon>unclassified sequences</taxon>
        <taxon>metagenomes</taxon>
        <taxon>ecological metagenomes</taxon>
    </lineage>
</organism>
<reference evidence="2" key="1">
    <citation type="submission" date="2018-06" db="EMBL/GenBank/DDBJ databases">
        <authorList>
            <person name="Zhirakovskaya E."/>
        </authorList>
    </citation>
    <scope>NUCLEOTIDE SEQUENCE</scope>
</reference>
<dbReference type="InterPro" id="IPR046867">
    <property type="entry name" value="AldOxase/xan_DH_MoCoBD2"/>
</dbReference>
<gene>
    <name evidence="2" type="ORF">MNBD_CHLOROFLEXI01-5042</name>
</gene>
<dbReference type="Pfam" id="PF20256">
    <property type="entry name" value="MoCoBD_2"/>
    <property type="match status" value="2"/>
</dbReference>
<dbReference type="InterPro" id="IPR016208">
    <property type="entry name" value="Ald_Oxase/xanthine_DH-like"/>
</dbReference>
<feature type="non-terminal residue" evidence="2">
    <location>
        <position position="1"/>
    </location>
</feature>
<feature type="domain" description="Aldehyde oxidase/xanthine dehydrogenase second molybdopterin binding" evidence="1">
    <location>
        <begin position="104"/>
        <end position="205"/>
    </location>
</feature>
<keyword evidence="2" id="KW-0560">Oxidoreductase</keyword>
<evidence type="ECO:0000259" key="1">
    <source>
        <dbReference type="Pfam" id="PF20256"/>
    </source>
</evidence>
<proteinExistence type="predicted"/>
<dbReference type="EC" id="1.17.1.4" evidence="2"/>
<dbReference type="PANTHER" id="PTHR11908">
    <property type="entry name" value="XANTHINE DEHYDROGENASE"/>
    <property type="match status" value="1"/>
</dbReference>
<sequence length="269" mass="28712">RCVAIIELHGKQNIEKVVLRHAAADVGQGTHTALKQMAATAVGVNVSLVELEMSDTASSGDSGSVSASRMTFMAGNAIRGAAEEALKAWRAEDRPAIVEFRYVPPPTEPYAPETGVCMPNFAYGYVAEAVELTVDVETGHIQIDRVVCANDVGKAINPQQIEGQIEGAVVQAHGYALMENLVVENGRILNPFLSQYLIPGIKDIPEIVQSVIMEIPDPIGPWGARGMAEMPFLPLAPAIVAAVHDATGVWFDEIPLTPARVVAKLNAIK</sequence>
<evidence type="ECO:0000313" key="2">
    <source>
        <dbReference type="EMBL" id="VAW36613.1"/>
    </source>
</evidence>
<accession>A0A3B0V8H8</accession>
<dbReference type="PANTHER" id="PTHR11908:SF157">
    <property type="entry name" value="XANTHINE DEHYDROGENASE SUBUNIT D-RELATED"/>
    <property type="match status" value="1"/>
</dbReference>
<dbReference type="AlphaFoldDB" id="A0A3B0V8H8"/>
<feature type="domain" description="Aldehyde oxidase/xanthine dehydrogenase second molybdopterin binding" evidence="1">
    <location>
        <begin position="16"/>
        <end position="90"/>
    </location>
</feature>
<protein>
    <submittedName>
        <fullName evidence="2">Xanthine dehydrogenase, molybdenum binding subunit</fullName>
        <ecNumber evidence="2">1.17.1.4</ecNumber>
    </submittedName>
</protein>
<dbReference type="EMBL" id="UOEU01000633">
    <property type="protein sequence ID" value="VAW36613.1"/>
    <property type="molecule type" value="Genomic_DNA"/>
</dbReference>
<dbReference type="GO" id="GO:0004854">
    <property type="term" value="F:xanthine dehydrogenase activity"/>
    <property type="evidence" value="ECO:0007669"/>
    <property type="project" value="UniProtKB-EC"/>
</dbReference>
<name>A0A3B0V8H8_9ZZZZ</name>
<dbReference type="Gene3D" id="3.30.365.10">
    <property type="entry name" value="Aldehyde oxidase/xanthine dehydrogenase, molybdopterin binding domain"/>
    <property type="match status" value="2"/>
</dbReference>